<comment type="caution">
    <text evidence="1">The sequence shown here is derived from an EMBL/GenBank/DDBJ whole genome shotgun (WGS) entry which is preliminary data.</text>
</comment>
<dbReference type="Pfam" id="PF17170">
    <property type="entry name" value="DUF5128"/>
    <property type="match status" value="1"/>
</dbReference>
<evidence type="ECO:0008006" key="3">
    <source>
        <dbReference type="Google" id="ProtNLM"/>
    </source>
</evidence>
<dbReference type="Gene3D" id="2.120.10.30">
    <property type="entry name" value="TolB, C-terminal domain"/>
    <property type="match status" value="1"/>
</dbReference>
<reference evidence="1" key="1">
    <citation type="submission" date="2019-08" db="EMBL/GenBank/DDBJ databases">
        <title>Genomic characterization of a novel candidate phylum (ARYD3) from a high temperature, high salinity tertiary oil reservoir in north central Oklahoma, USA.</title>
        <authorList>
            <person name="Youssef N.H."/>
            <person name="Yadav A."/>
            <person name="Elshahed M.S."/>
        </authorList>
    </citation>
    <scope>NUCLEOTIDE SEQUENCE [LARGE SCALE GENOMIC DNA]</scope>
    <source>
        <strain evidence="1">ARYD3</strain>
    </source>
</reference>
<protein>
    <recommendedName>
        <fullName evidence="3">6-bladed beta-propeller</fullName>
    </recommendedName>
</protein>
<evidence type="ECO:0000313" key="1">
    <source>
        <dbReference type="EMBL" id="TYB31569.1"/>
    </source>
</evidence>
<name>A0A5D0MLW2_9BACT</name>
<dbReference type="EMBL" id="VSIX01000032">
    <property type="protein sequence ID" value="TYB31569.1"/>
    <property type="molecule type" value="Genomic_DNA"/>
</dbReference>
<dbReference type="PROSITE" id="PS51257">
    <property type="entry name" value="PROKAR_LIPOPROTEIN"/>
    <property type="match status" value="1"/>
</dbReference>
<evidence type="ECO:0000313" key="2">
    <source>
        <dbReference type="Proteomes" id="UP000324143"/>
    </source>
</evidence>
<gene>
    <name evidence="1" type="ORF">FXF47_02955</name>
</gene>
<dbReference type="AlphaFoldDB" id="A0A5D0MLW2"/>
<proteinExistence type="predicted"/>
<organism evidence="1 2">
    <name type="scientific">Candidatus Mcinerneyibacterium aminivorans</name>
    <dbReference type="NCBI Taxonomy" id="2703815"/>
    <lineage>
        <taxon>Bacteria</taxon>
        <taxon>Candidatus Macinerneyibacteriota</taxon>
        <taxon>Candidatus Mcinerneyibacteria</taxon>
        <taxon>Candidatus Mcinerneyibacteriales</taxon>
        <taxon>Candidatus Mcinerneyibacteriaceae</taxon>
        <taxon>Candidatus Mcinerneyibacterium</taxon>
    </lineage>
</organism>
<dbReference type="InterPro" id="IPR011042">
    <property type="entry name" value="6-blade_b-propeller_TolB-like"/>
</dbReference>
<accession>A0A5D0MLW2</accession>
<dbReference type="Proteomes" id="UP000324143">
    <property type="component" value="Unassembled WGS sequence"/>
</dbReference>
<keyword evidence="2" id="KW-1185">Reference proteome</keyword>
<sequence length="349" mass="40536">MFKKIIVIFVFTALLAGCSGKNTNRLGRLEVIKKVEFEEPLTPMSTVKSGNNYIAFDAVQRRIVIFNKNGQILYSYEKHGKGPGEYLREEDLFLLGIYENKLYVLEYARNRVLIFNIENNSKLEYYDEFSINDGQIITGGISPDGKLYLNEMIGEKLFRKYDRDGNFINGLIDKEKTNLDRLSAEEIKQHYVDNIFIPHFSENGFVLTGIFNKHIKFYKKSGEDTELLEDTIIKQYQEKGYNSKTQQSKNQREVYLENIGIAGSGILKGSYYMGLAPSNEKNSLLNKYNLKGDYIGSYLIESDINMKIENLFLFDNDEIIFTKTKRENRDDSFKRETDYFFIAKLVENN</sequence>
<dbReference type="SUPFAM" id="SSF63829">
    <property type="entry name" value="Calcium-dependent phosphotriesterase"/>
    <property type="match status" value="1"/>
</dbReference>